<organism evidence="1 2">
    <name type="scientific">Thelephora ganbajun</name>
    <name type="common">Ganba fungus</name>
    <dbReference type="NCBI Taxonomy" id="370292"/>
    <lineage>
        <taxon>Eukaryota</taxon>
        <taxon>Fungi</taxon>
        <taxon>Dikarya</taxon>
        <taxon>Basidiomycota</taxon>
        <taxon>Agaricomycotina</taxon>
        <taxon>Agaricomycetes</taxon>
        <taxon>Thelephorales</taxon>
        <taxon>Thelephoraceae</taxon>
        <taxon>Thelephora</taxon>
    </lineage>
</organism>
<evidence type="ECO:0000313" key="2">
    <source>
        <dbReference type="Proteomes" id="UP000886501"/>
    </source>
</evidence>
<accession>A0ACB6Z5E0</accession>
<reference evidence="1" key="2">
    <citation type="journal article" date="2020" name="Nat. Commun.">
        <title>Large-scale genome sequencing of mycorrhizal fungi provides insights into the early evolution of symbiotic traits.</title>
        <authorList>
            <person name="Miyauchi S."/>
            <person name="Kiss E."/>
            <person name="Kuo A."/>
            <person name="Drula E."/>
            <person name="Kohler A."/>
            <person name="Sanchez-Garcia M."/>
            <person name="Morin E."/>
            <person name="Andreopoulos B."/>
            <person name="Barry K.W."/>
            <person name="Bonito G."/>
            <person name="Buee M."/>
            <person name="Carver A."/>
            <person name="Chen C."/>
            <person name="Cichocki N."/>
            <person name="Clum A."/>
            <person name="Culley D."/>
            <person name="Crous P.W."/>
            <person name="Fauchery L."/>
            <person name="Girlanda M."/>
            <person name="Hayes R.D."/>
            <person name="Keri Z."/>
            <person name="LaButti K."/>
            <person name="Lipzen A."/>
            <person name="Lombard V."/>
            <person name="Magnuson J."/>
            <person name="Maillard F."/>
            <person name="Murat C."/>
            <person name="Nolan M."/>
            <person name="Ohm R.A."/>
            <person name="Pangilinan J."/>
            <person name="Pereira M.F."/>
            <person name="Perotto S."/>
            <person name="Peter M."/>
            <person name="Pfister S."/>
            <person name="Riley R."/>
            <person name="Sitrit Y."/>
            <person name="Stielow J.B."/>
            <person name="Szollosi G."/>
            <person name="Zifcakova L."/>
            <person name="Stursova M."/>
            <person name="Spatafora J.W."/>
            <person name="Tedersoo L."/>
            <person name="Vaario L.M."/>
            <person name="Yamada A."/>
            <person name="Yan M."/>
            <person name="Wang P."/>
            <person name="Xu J."/>
            <person name="Bruns T."/>
            <person name="Baldrian P."/>
            <person name="Vilgalys R."/>
            <person name="Dunand C."/>
            <person name="Henrissat B."/>
            <person name="Grigoriev I.V."/>
            <person name="Hibbett D."/>
            <person name="Nagy L.G."/>
            <person name="Martin F.M."/>
        </authorList>
    </citation>
    <scope>NUCLEOTIDE SEQUENCE</scope>
    <source>
        <strain evidence="1">P2</strain>
    </source>
</reference>
<keyword evidence="2" id="KW-1185">Reference proteome</keyword>
<sequence length="99" mass="11215">MACEHLRFGVEAKFLLIPRDAPEFKNTKAFAKWVLQGYQGSKQPAWSSVRVDLEGSYSGKSDNLKIEWPLSDDGSMHLDHDPQYPTQSCSLSRYISSAY</sequence>
<name>A0ACB6Z5E0_THEGA</name>
<reference evidence="1" key="1">
    <citation type="submission" date="2019-10" db="EMBL/GenBank/DDBJ databases">
        <authorList>
            <consortium name="DOE Joint Genome Institute"/>
            <person name="Kuo A."/>
            <person name="Miyauchi S."/>
            <person name="Kiss E."/>
            <person name="Drula E."/>
            <person name="Kohler A."/>
            <person name="Sanchez-Garcia M."/>
            <person name="Andreopoulos B."/>
            <person name="Barry K.W."/>
            <person name="Bonito G."/>
            <person name="Buee M."/>
            <person name="Carver A."/>
            <person name="Chen C."/>
            <person name="Cichocki N."/>
            <person name="Clum A."/>
            <person name="Culley D."/>
            <person name="Crous P.W."/>
            <person name="Fauchery L."/>
            <person name="Girlanda M."/>
            <person name="Hayes R."/>
            <person name="Keri Z."/>
            <person name="Labutti K."/>
            <person name="Lipzen A."/>
            <person name="Lombard V."/>
            <person name="Magnuson J."/>
            <person name="Maillard F."/>
            <person name="Morin E."/>
            <person name="Murat C."/>
            <person name="Nolan M."/>
            <person name="Ohm R."/>
            <person name="Pangilinan J."/>
            <person name="Pereira M."/>
            <person name="Perotto S."/>
            <person name="Peter M."/>
            <person name="Riley R."/>
            <person name="Sitrit Y."/>
            <person name="Stielow B."/>
            <person name="Szollosi G."/>
            <person name="Zifcakova L."/>
            <person name="Stursova M."/>
            <person name="Spatafora J.W."/>
            <person name="Tedersoo L."/>
            <person name="Vaario L.-M."/>
            <person name="Yamada A."/>
            <person name="Yan M."/>
            <person name="Wang P."/>
            <person name="Xu J."/>
            <person name="Bruns T."/>
            <person name="Baldrian P."/>
            <person name="Vilgalys R."/>
            <person name="Henrissat B."/>
            <person name="Grigoriev I.V."/>
            <person name="Hibbett D."/>
            <person name="Nagy L.G."/>
            <person name="Martin F.M."/>
        </authorList>
    </citation>
    <scope>NUCLEOTIDE SEQUENCE</scope>
    <source>
        <strain evidence="1">P2</strain>
    </source>
</reference>
<gene>
    <name evidence="1" type="ORF">BDM02DRAFT_3121361</name>
</gene>
<evidence type="ECO:0000313" key="1">
    <source>
        <dbReference type="EMBL" id="KAF9644772.1"/>
    </source>
</evidence>
<proteinExistence type="predicted"/>
<dbReference type="Proteomes" id="UP000886501">
    <property type="component" value="Unassembled WGS sequence"/>
</dbReference>
<comment type="caution">
    <text evidence="1">The sequence shown here is derived from an EMBL/GenBank/DDBJ whole genome shotgun (WGS) entry which is preliminary data.</text>
</comment>
<dbReference type="EMBL" id="MU118120">
    <property type="protein sequence ID" value="KAF9644772.1"/>
    <property type="molecule type" value="Genomic_DNA"/>
</dbReference>
<protein>
    <submittedName>
        <fullName evidence="1">Uncharacterized protein</fullName>
    </submittedName>
</protein>